<protein>
    <submittedName>
        <fullName evidence="1">Uncharacterized protein</fullName>
    </submittedName>
</protein>
<name>A0A2Z2HLK2_9ARCH</name>
<reference evidence="1 2" key="1">
    <citation type="journal article" date="2017" name="Environ. Microbiol.">
        <title>Genome and epigenome of a novel marine Thaumarchaeota strain suggest viral infection, phosphorothioation DNA modification and multiple restriction systems.</title>
        <authorList>
            <person name="Ahlgren N.A."/>
            <person name="Chen Y."/>
            <person name="Needham D.M."/>
            <person name="Parada A.E."/>
            <person name="Sachdeva R."/>
            <person name="Trinh V."/>
            <person name="Chen T."/>
            <person name="Fuhrman J.A."/>
        </authorList>
    </citation>
    <scope>NUCLEOTIDE SEQUENCE [LARGE SCALE GENOMIC DNA]</scope>
    <source>
        <strain evidence="1 2">SPOT01</strain>
    </source>
</reference>
<sequence length="177" mass="20341">MSNEDKSKFDFNTRDVGRILLSFGTLKVGFDGNVPGVSDFYSKFKGSTRDRTSFFSGCTDKDIFIYAMCIGKQKGLKNEYLKGENGKIDRKDHIDMEYFKRDPEYLWMMLATALTESRDLESGEPTLDSFEPKNVLKICEEYANAGITFLMKMNNECRPTDPYSAYEEKLKELLDDS</sequence>
<gene>
    <name evidence="1" type="ORF">NMSP_1257</name>
</gene>
<evidence type="ECO:0000313" key="2">
    <source>
        <dbReference type="Proteomes" id="UP000249949"/>
    </source>
</evidence>
<keyword evidence="2" id="KW-1185">Reference proteome</keyword>
<proteinExistence type="predicted"/>
<organism evidence="1 2">
    <name type="scientific">Candidatus Nitrosomarinus catalinensis</name>
    <dbReference type="NCBI Taxonomy" id="1898749"/>
    <lineage>
        <taxon>Archaea</taxon>
        <taxon>Nitrososphaerota</taxon>
        <taxon>Nitrososphaeria</taxon>
        <taxon>Nitrosopumilales</taxon>
        <taxon>Nitrosopumilaceae</taxon>
        <taxon>Candidatus Nitrosomarinus</taxon>
    </lineage>
</organism>
<dbReference type="KEGG" id="nct:NMSP_1257"/>
<dbReference type="Proteomes" id="UP000249949">
    <property type="component" value="Chromosome"/>
</dbReference>
<dbReference type="GeneID" id="32901707"/>
<dbReference type="RefSeq" id="WP_086907916.1">
    <property type="nucleotide sequence ID" value="NZ_CP021324.1"/>
</dbReference>
<accession>A0A2Z2HLK2</accession>
<dbReference type="EMBL" id="CP021324">
    <property type="protein sequence ID" value="ARS64872.1"/>
    <property type="molecule type" value="Genomic_DNA"/>
</dbReference>
<evidence type="ECO:0000313" key="1">
    <source>
        <dbReference type="EMBL" id="ARS64872.1"/>
    </source>
</evidence>
<dbReference type="AlphaFoldDB" id="A0A2Z2HLK2"/>